<reference evidence="1 2" key="1">
    <citation type="journal article" date="2022" name="bioRxiv">
        <title>The genome of the oomycete Peronosclerospora sorghi, a cosmopolitan pathogen of maize and sorghum, is inflated with dispersed pseudogenes.</title>
        <authorList>
            <person name="Fletcher K."/>
            <person name="Martin F."/>
            <person name="Isakeit T."/>
            <person name="Cavanaugh K."/>
            <person name="Magill C."/>
            <person name="Michelmore R."/>
        </authorList>
    </citation>
    <scope>NUCLEOTIDE SEQUENCE [LARGE SCALE GENOMIC DNA]</scope>
    <source>
        <strain evidence="1">P6</strain>
    </source>
</reference>
<comment type="caution">
    <text evidence="1">The sequence shown here is derived from an EMBL/GenBank/DDBJ whole genome shotgun (WGS) entry which is preliminary data.</text>
</comment>
<gene>
    <name evidence="1" type="ORF">PsorP6_004770</name>
</gene>
<sequence length="65" mass="7691">MMTQIAEKESGVIELDDDLTELQAKLNQEKEMSRHLMDRSSYKQEQLKQSQVEKEDEARVKDLKH</sequence>
<keyword evidence="2" id="KW-1185">Reference proteome</keyword>
<dbReference type="Proteomes" id="UP001163321">
    <property type="component" value="Chromosome 8"/>
</dbReference>
<evidence type="ECO:0000313" key="2">
    <source>
        <dbReference type="Proteomes" id="UP001163321"/>
    </source>
</evidence>
<evidence type="ECO:0000313" key="1">
    <source>
        <dbReference type="EMBL" id="KAI9908806.1"/>
    </source>
</evidence>
<dbReference type="EMBL" id="CM047587">
    <property type="protein sequence ID" value="KAI9908806.1"/>
    <property type="molecule type" value="Genomic_DNA"/>
</dbReference>
<protein>
    <submittedName>
        <fullName evidence="1">Uncharacterized protein</fullName>
    </submittedName>
</protein>
<name>A0ACC0VSS6_9STRA</name>
<organism evidence="1 2">
    <name type="scientific">Peronosclerospora sorghi</name>
    <dbReference type="NCBI Taxonomy" id="230839"/>
    <lineage>
        <taxon>Eukaryota</taxon>
        <taxon>Sar</taxon>
        <taxon>Stramenopiles</taxon>
        <taxon>Oomycota</taxon>
        <taxon>Peronosporomycetes</taxon>
        <taxon>Peronosporales</taxon>
        <taxon>Peronosporaceae</taxon>
        <taxon>Peronosclerospora</taxon>
    </lineage>
</organism>
<accession>A0ACC0VSS6</accession>
<proteinExistence type="predicted"/>